<dbReference type="AlphaFoldDB" id="A0A397SAS9"/>
<keyword evidence="4" id="KW-1185">Reference proteome</keyword>
<feature type="non-terminal residue" evidence="3">
    <location>
        <position position="620"/>
    </location>
</feature>
<organism evidence="3 4">
    <name type="scientific">Glomus cerebriforme</name>
    <dbReference type="NCBI Taxonomy" id="658196"/>
    <lineage>
        <taxon>Eukaryota</taxon>
        <taxon>Fungi</taxon>
        <taxon>Fungi incertae sedis</taxon>
        <taxon>Mucoromycota</taxon>
        <taxon>Glomeromycotina</taxon>
        <taxon>Glomeromycetes</taxon>
        <taxon>Glomerales</taxon>
        <taxon>Glomeraceae</taxon>
        <taxon>Glomus</taxon>
    </lineage>
</organism>
<evidence type="ECO:0000256" key="2">
    <source>
        <dbReference type="SAM" id="MobiDB-lite"/>
    </source>
</evidence>
<gene>
    <name evidence="3" type="ORF">C1645_839825</name>
</gene>
<evidence type="ECO:0000313" key="3">
    <source>
        <dbReference type="EMBL" id="RIA79831.1"/>
    </source>
</evidence>
<protein>
    <submittedName>
        <fullName evidence="3">Uncharacterized protein</fullName>
    </submittedName>
</protein>
<proteinExistence type="predicted"/>
<dbReference type="OrthoDB" id="2438904at2759"/>
<evidence type="ECO:0000313" key="4">
    <source>
        <dbReference type="Proteomes" id="UP000265703"/>
    </source>
</evidence>
<accession>A0A397SAS9</accession>
<dbReference type="Proteomes" id="UP000265703">
    <property type="component" value="Unassembled WGS sequence"/>
</dbReference>
<dbReference type="Gene3D" id="6.10.250.1080">
    <property type="match status" value="1"/>
</dbReference>
<comment type="caution">
    <text evidence="3">The sequence shown here is derived from an EMBL/GenBank/DDBJ whole genome shotgun (WGS) entry which is preliminary data.</text>
</comment>
<feature type="region of interest" description="Disordered" evidence="2">
    <location>
        <begin position="537"/>
        <end position="591"/>
    </location>
</feature>
<dbReference type="EMBL" id="QKYT01001128">
    <property type="protein sequence ID" value="RIA79831.1"/>
    <property type="molecule type" value="Genomic_DNA"/>
</dbReference>
<feature type="coiled-coil region" evidence="1">
    <location>
        <begin position="32"/>
        <end position="133"/>
    </location>
</feature>
<sequence length="620" mass="71384">MSFRRPHPRQRRTCKEHKAELEEENYYLCSGLQTEVDSNRQNEKRIRELERDYARCESEIQSLNGEIERLENASEEEISELKSEISSLNSQLYQAKKDVRDKEKYIASLEKRLVESEEQVEKLRCRIRTISSRKNSPERGNSPDLYNPNINLEMATITELANAIDGFVDNNTTARVILQRRRYDAEAERDLAIAQKNLAEGTMARVIDDLHQLQTIAQNQDDSIPDFLAKFRLYLQNQTVDPADNAGGPPIGREVAIGYLRGWQANLVAVNRRTAVQIGNQALNEAFSQPGTAIVKLRAVENPWNEDWRIAGGRPTNIAVNAPNANNVKEELRDLMYGTIRKGDMTIDELYRKILRIGRRANYRPEELRRKFLDALPLPWLEKAEDIAPQQQGITQEDMEKALVQQKTEYQSLMEKQKNEFKAQMAQQSIAQKAQASAPQPITIKPQVATHAFYIVDQEGNYIDPNQETDYHKYIAQAYNSLKRPQRNNNSARFDRIKEGLDETRDAVNQLNSQFQKLHIHKPVARSNFNRDYFKPITPINFQNTPPGSDNEGDGYDDDENNTWIGYDPPKKKQALVNDKLSPESSQPETYDELFPKLSPAMRKMCLSRKALEEKSKKDE</sequence>
<reference evidence="3 4" key="1">
    <citation type="submission" date="2018-06" db="EMBL/GenBank/DDBJ databases">
        <title>Comparative genomics reveals the genomic features of Rhizophagus irregularis, R. cerebriforme, R. diaphanum and Gigaspora rosea, and their symbiotic lifestyle signature.</title>
        <authorList>
            <person name="Morin E."/>
            <person name="San Clemente H."/>
            <person name="Chen E.C.H."/>
            <person name="De La Providencia I."/>
            <person name="Hainaut M."/>
            <person name="Kuo A."/>
            <person name="Kohler A."/>
            <person name="Murat C."/>
            <person name="Tang N."/>
            <person name="Roy S."/>
            <person name="Loubradou J."/>
            <person name="Henrissat B."/>
            <person name="Grigoriev I.V."/>
            <person name="Corradi N."/>
            <person name="Roux C."/>
            <person name="Martin F.M."/>
        </authorList>
    </citation>
    <scope>NUCLEOTIDE SEQUENCE [LARGE SCALE GENOMIC DNA]</scope>
    <source>
        <strain evidence="3 4">DAOM 227022</strain>
    </source>
</reference>
<name>A0A397SAS9_9GLOM</name>
<feature type="compositionally biased region" description="Acidic residues" evidence="2">
    <location>
        <begin position="551"/>
        <end position="561"/>
    </location>
</feature>
<evidence type="ECO:0000256" key="1">
    <source>
        <dbReference type="SAM" id="Coils"/>
    </source>
</evidence>
<keyword evidence="1" id="KW-0175">Coiled coil</keyword>